<dbReference type="AlphaFoldDB" id="A0A5B2TUP2"/>
<name>A0A5B2TUP2_9FLAO</name>
<dbReference type="RefSeq" id="WP_154916876.1">
    <property type="nucleotide sequence ID" value="NZ_VUOE01000001.1"/>
</dbReference>
<organism evidence="1 2">
    <name type="scientific">Maribacter flavus</name>
    <dbReference type="NCBI Taxonomy" id="1658664"/>
    <lineage>
        <taxon>Bacteria</taxon>
        <taxon>Pseudomonadati</taxon>
        <taxon>Bacteroidota</taxon>
        <taxon>Flavobacteriia</taxon>
        <taxon>Flavobacteriales</taxon>
        <taxon>Flavobacteriaceae</taxon>
        <taxon>Maribacter</taxon>
    </lineage>
</organism>
<gene>
    <name evidence="1" type="ORF">F0361_01150</name>
</gene>
<evidence type="ECO:0000313" key="2">
    <source>
        <dbReference type="Proteomes" id="UP000323188"/>
    </source>
</evidence>
<reference evidence="1 2" key="1">
    <citation type="submission" date="2019-09" db="EMBL/GenBank/DDBJ databases">
        <authorList>
            <person name="Khan S.A."/>
            <person name="Jeon C.O."/>
            <person name="Chun B.H."/>
            <person name="Jeong S.E."/>
        </authorList>
    </citation>
    <scope>NUCLEOTIDE SEQUENCE [LARGE SCALE GENOMIC DNA]</scope>
    <source>
        <strain evidence="1 2">KCTC 42508</strain>
    </source>
</reference>
<accession>A0A5B2TUP2</accession>
<proteinExistence type="predicted"/>
<comment type="caution">
    <text evidence="1">The sequence shown here is derived from an EMBL/GenBank/DDBJ whole genome shotgun (WGS) entry which is preliminary data.</text>
</comment>
<protein>
    <submittedName>
        <fullName evidence="1">Uncharacterized protein</fullName>
    </submittedName>
</protein>
<dbReference type="EMBL" id="VUOE01000001">
    <property type="protein sequence ID" value="KAA2218256.1"/>
    <property type="molecule type" value="Genomic_DNA"/>
</dbReference>
<dbReference type="Proteomes" id="UP000323188">
    <property type="component" value="Unassembled WGS sequence"/>
</dbReference>
<evidence type="ECO:0000313" key="1">
    <source>
        <dbReference type="EMBL" id="KAA2218256.1"/>
    </source>
</evidence>
<sequence length="208" mass="24429">MRLEDIDLDIIYDFIENGNPDNADPGIVEYLEVLDKVRGMRLRFAHFPSKDHIIKHLMKVDGFSRYLATKFYNDATEYFYSDTKISKDAYRNMYAEDLEKDIALARHLAKDVNDLAKISKMRMDLAQLRQLDKEDKEELPEEWFAKPWKLYAMDAEMLGLPNVDRNRLAAQIDALPELSEKHREMLKREAGVLPIKIFLDEQEDARKS</sequence>